<reference evidence="6 7" key="1">
    <citation type="journal article" date="2015" name="Genome Announc.">
        <title>Draft Genome of the Euendolithic (true boring) Cyanobacterium Mastigocoleus testarum strain BC008.</title>
        <authorList>
            <person name="Guida B.S."/>
            <person name="Garcia-Pichel F."/>
        </authorList>
    </citation>
    <scope>NUCLEOTIDE SEQUENCE [LARGE SCALE GENOMIC DNA]</scope>
    <source>
        <strain evidence="6 7">BC008</strain>
    </source>
</reference>
<dbReference type="InterPro" id="IPR052211">
    <property type="entry name" value="Cpx_auxiliary_protein"/>
</dbReference>
<dbReference type="EMBL" id="LMTZ01000088">
    <property type="protein sequence ID" value="KST67317.1"/>
    <property type="molecule type" value="Genomic_DNA"/>
</dbReference>
<evidence type="ECO:0000256" key="3">
    <source>
        <dbReference type="ARBA" id="ARBA00022729"/>
    </source>
</evidence>
<gene>
    <name evidence="6" type="ORF">BC008_29410</name>
</gene>
<dbReference type="PANTHER" id="PTHR38102:SF1">
    <property type="entry name" value="PERIPLASMIC CHAPERONE SPY"/>
    <property type="match status" value="1"/>
</dbReference>
<dbReference type="Pfam" id="PF07813">
    <property type="entry name" value="LTXXQ"/>
    <property type="match status" value="1"/>
</dbReference>
<comment type="caution">
    <text evidence="6">The sequence shown here is derived from an EMBL/GenBank/DDBJ whole genome shotgun (WGS) entry which is preliminary data.</text>
</comment>
<organism evidence="6 7">
    <name type="scientific">Mastigocoleus testarum BC008</name>
    <dbReference type="NCBI Taxonomy" id="371196"/>
    <lineage>
        <taxon>Bacteria</taxon>
        <taxon>Bacillati</taxon>
        <taxon>Cyanobacteriota</taxon>
        <taxon>Cyanophyceae</taxon>
        <taxon>Nostocales</taxon>
        <taxon>Hapalosiphonaceae</taxon>
        <taxon>Mastigocoleus</taxon>
    </lineage>
</organism>
<keyword evidence="4" id="KW-0574">Periplasm</keyword>
<comment type="similarity">
    <text evidence="2">Belongs to the CpxP/Spy family.</text>
</comment>
<evidence type="ECO:0000313" key="7">
    <source>
        <dbReference type="Proteomes" id="UP000053372"/>
    </source>
</evidence>
<evidence type="ECO:0000256" key="4">
    <source>
        <dbReference type="ARBA" id="ARBA00022764"/>
    </source>
</evidence>
<keyword evidence="7" id="KW-1185">Reference proteome</keyword>
<protein>
    <recommendedName>
        <fullName evidence="8">P pilus assembly/Cpx signaling pathway, periplasmic inhibitor/zinc-resistance associated protein</fullName>
    </recommendedName>
</protein>
<keyword evidence="5" id="KW-0175">Coiled coil</keyword>
<dbReference type="CDD" id="cd09916">
    <property type="entry name" value="CpxP_like"/>
    <property type="match status" value="1"/>
</dbReference>
<dbReference type="PANTHER" id="PTHR38102">
    <property type="entry name" value="PERIPLASMIC CHAPERONE SPY"/>
    <property type="match status" value="1"/>
</dbReference>
<keyword evidence="3" id="KW-0732">Signal</keyword>
<proteinExistence type="inferred from homology"/>
<accession>A0A0V7ZRP9</accession>
<dbReference type="RefSeq" id="WP_027844379.1">
    <property type="nucleotide sequence ID" value="NZ_LMTZ01000088.1"/>
</dbReference>
<dbReference type="Proteomes" id="UP000053372">
    <property type="component" value="Unassembled WGS sequence"/>
</dbReference>
<dbReference type="InterPro" id="IPR012899">
    <property type="entry name" value="LTXXQ"/>
</dbReference>
<dbReference type="GO" id="GO:0030288">
    <property type="term" value="C:outer membrane-bounded periplasmic space"/>
    <property type="evidence" value="ECO:0007669"/>
    <property type="project" value="TreeGrafter"/>
</dbReference>
<evidence type="ECO:0000256" key="5">
    <source>
        <dbReference type="SAM" id="Coils"/>
    </source>
</evidence>
<sequence>MNFKSLGNASIISVVLVIFGSAVALGISNVESSQNSQHQKYQQIITQNQTNTPRKKSRRGGLLKDLNLTSEQRQKIKQIRQQSKNKIRQKRQSMRQARNKLEQLIGSEASQEQVRNQYNELKKLRQELTDMRFENTFAIREVLTLEQRQKFVRRMQQRRKQQK</sequence>
<dbReference type="AlphaFoldDB" id="A0A0V7ZRP9"/>
<dbReference type="GO" id="GO:0051082">
    <property type="term" value="F:unfolded protein binding"/>
    <property type="evidence" value="ECO:0007669"/>
    <property type="project" value="TreeGrafter"/>
</dbReference>
<name>A0A0V7ZRP9_9CYAN</name>
<evidence type="ECO:0000256" key="1">
    <source>
        <dbReference type="ARBA" id="ARBA00004418"/>
    </source>
</evidence>
<comment type="subcellular location">
    <subcellularLocation>
        <location evidence="1">Periplasm</location>
    </subcellularLocation>
</comment>
<evidence type="ECO:0000313" key="6">
    <source>
        <dbReference type="EMBL" id="KST67317.1"/>
    </source>
</evidence>
<feature type="coiled-coil region" evidence="5">
    <location>
        <begin position="80"/>
        <end position="134"/>
    </location>
</feature>
<dbReference type="Gene3D" id="1.20.120.1490">
    <property type="match status" value="1"/>
</dbReference>
<dbReference type="OrthoDB" id="531812at2"/>
<evidence type="ECO:0000256" key="2">
    <source>
        <dbReference type="ARBA" id="ARBA00008441"/>
    </source>
</evidence>
<evidence type="ECO:0008006" key="8">
    <source>
        <dbReference type="Google" id="ProtNLM"/>
    </source>
</evidence>